<proteinExistence type="predicted"/>
<organism evidence="1 2">
    <name type="scientific">Sphagnum jensenii</name>
    <dbReference type="NCBI Taxonomy" id="128206"/>
    <lineage>
        <taxon>Eukaryota</taxon>
        <taxon>Viridiplantae</taxon>
        <taxon>Streptophyta</taxon>
        <taxon>Embryophyta</taxon>
        <taxon>Bryophyta</taxon>
        <taxon>Sphagnophytina</taxon>
        <taxon>Sphagnopsida</taxon>
        <taxon>Sphagnales</taxon>
        <taxon>Sphagnaceae</taxon>
        <taxon>Sphagnum</taxon>
    </lineage>
</organism>
<name>A0ABP0X906_9BRYO</name>
<dbReference type="Proteomes" id="UP001497444">
    <property type="component" value="Chromosome 7"/>
</dbReference>
<dbReference type="PANTHER" id="PTHR37067:SF3">
    <property type="entry name" value="PX DOMAIN-CONTAINING PROTEIN"/>
    <property type="match status" value="1"/>
</dbReference>
<accession>A0ABP0X906</accession>
<dbReference type="EMBL" id="OZ020102">
    <property type="protein sequence ID" value="CAK9275602.1"/>
    <property type="molecule type" value="Genomic_DNA"/>
</dbReference>
<gene>
    <name evidence="1" type="ORF">CSSPJE1EN1_LOCUS21080</name>
</gene>
<sequence>MYNEDTVLHVALDKHNMQTTFNDAWDMVPQQAWVERLCAFLGGLATTFANMTAIEFDFSIIKWEMDEFHIYLMHLSLEGIFQTKQCPILQSLEY</sequence>
<reference evidence="1" key="1">
    <citation type="submission" date="2024-02" db="EMBL/GenBank/DDBJ databases">
        <authorList>
            <consortium name="ELIXIR-Norway"/>
            <consortium name="Elixir Norway"/>
        </authorList>
    </citation>
    <scope>NUCLEOTIDE SEQUENCE</scope>
</reference>
<evidence type="ECO:0000313" key="2">
    <source>
        <dbReference type="Proteomes" id="UP001497444"/>
    </source>
</evidence>
<evidence type="ECO:0000313" key="1">
    <source>
        <dbReference type="EMBL" id="CAK9275602.1"/>
    </source>
</evidence>
<protein>
    <submittedName>
        <fullName evidence="1">Uncharacterized protein</fullName>
    </submittedName>
</protein>
<keyword evidence="2" id="KW-1185">Reference proteome</keyword>
<dbReference type="PANTHER" id="PTHR37067">
    <property type="entry name" value="PX DOMAIN-CONTAINING PROTEIN"/>
    <property type="match status" value="1"/>
</dbReference>